<evidence type="ECO:0000256" key="5">
    <source>
        <dbReference type="ARBA" id="ARBA00022989"/>
    </source>
</evidence>
<keyword evidence="5 8" id="KW-1133">Transmembrane helix</keyword>
<feature type="transmembrane region" description="Helical" evidence="8">
    <location>
        <begin position="54"/>
        <end position="71"/>
    </location>
</feature>
<feature type="transmembrane region" description="Helical" evidence="8">
    <location>
        <begin position="164"/>
        <end position="184"/>
    </location>
</feature>
<accession>A0AAD6HM37</accession>
<feature type="transmembrane region" description="Helical" evidence="8">
    <location>
        <begin position="190"/>
        <end position="210"/>
    </location>
</feature>
<evidence type="ECO:0000256" key="2">
    <source>
        <dbReference type="ARBA" id="ARBA00022448"/>
    </source>
</evidence>
<keyword evidence="11" id="KW-1185">Reference proteome</keyword>
<feature type="transmembrane region" description="Helical" evidence="8">
    <location>
        <begin position="276"/>
        <end position="297"/>
    </location>
</feature>
<reference evidence="10" key="1">
    <citation type="journal article" date="2023" name="IMA Fungus">
        <title>Comparative genomic study of the Penicillium genus elucidates a diverse pangenome and 15 lateral gene transfer events.</title>
        <authorList>
            <person name="Petersen C."/>
            <person name="Sorensen T."/>
            <person name="Nielsen M.R."/>
            <person name="Sondergaard T.E."/>
            <person name="Sorensen J.L."/>
            <person name="Fitzpatrick D.A."/>
            <person name="Frisvad J.C."/>
            <person name="Nielsen K.L."/>
        </authorList>
    </citation>
    <scope>NUCLEOTIDE SEQUENCE</scope>
    <source>
        <strain evidence="10">IBT 17514</strain>
    </source>
</reference>
<feature type="transmembrane region" description="Helical" evidence="8">
    <location>
        <begin position="375"/>
        <end position="392"/>
    </location>
</feature>
<feature type="transmembrane region" description="Helical" evidence="8">
    <location>
        <begin position="333"/>
        <end position="354"/>
    </location>
</feature>
<feature type="transmembrane region" description="Helical" evidence="8">
    <location>
        <begin position="115"/>
        <end position="133"/>
    </location>
</feature>
<evidence type="ECO:0000256" key="3">
    <source>
        <dbReference type="ARBA" id="ARBA00022692"/>
    </source>
</evidence>
<dbReference type="GO" id="GO:0016020">
    <property type="term" value="C:membrane"/>
    <property type="evidence" value="ECO:0007669"/>
    <property type="project" value="UniProtKB-SubCell"/>
</dbReference>
<evidence type="ECO:0000256" key="1">
    <source>
        <dbReference type="ARBA" id="ARBA00004141"/>
    </source>
</evidence>
<dbReference type="InterPro" id="IPR004841">
    <property type="entry name" value="AA-permease/SLC12A_dom"/>
</dbReference>
<name>A0AAD6HM37_9EURO</name>
<evidence type="ECO:0000256" key="7">
    <source>
        <dbReference type="SAM" id="MobiDB-lite"/>
    </source>
</evidence>
<organism evidence="10 11">
    <name type="scientific">Penicillium malachiteum</name>
    <dbReference type="NCBI Taxonomy" id="1324776"/>
    <lineage>
        <taxon>Eukaryota</taxon>
        <taxon>Fungi</taxon>
        <taxon>Dikarya</taxon>
        <taxon>Ascomycota</taxon>
        <taxon>Pezizomycotina</taxon>
        <taxon>Eurotiomycetes</taxon>
        <taxon>Eurotiomycetidae</taxon>
        <taxon>Eurotiales</taxon>
        <taxon>Aspergillaceae</taxon>
        <taxon>Penicillium</taxon>
    </lineage>
</organism>
<comment type="caution">
    <text evidence="10">The sequence shown here is derived from an EMBL/GenBank/DDBJ whole genome shotgun (WGS) entry which is preliminary data.</text>
</comment>
<dbReference type="InterPro" id="IPR004840">
    <property type="entry name" value="Amino_acid_permease_CS"/>
</dbReference>
<dbReference type="Pfam" id="PF00324">
    <property type="entry name" value="AA_permease"/>
    <property type="match status" value="1"/>
</dbReference>
<sequence length="560" mass="61115">MTASDEDVEKKVPSAVQPASDLSAPVYGDDTATHSAGDVEEGQHKLKRNLKGRHMQMIAIGGAIGAGLWVSTGEALEEGGPGSLLVCYLIMGGMMLLTVQALGEMAVVYPENGAFFSYCVRFISPAWGFAVGWDYALNWLIILPFELTAASLTIDYWRADINSGVWITVFLVVLTVIQVFGVRGYGEVEFVLGCIKVIAVIGFIILGIVIDCGGAPKGGYIGARYWYNPGAFTTFYGFCNVFTTAAFAFGGTEMAGLAAAEAANPAKSIPKACKQVFWRILIFYVLGTFVVGLLVPYNAQYLLGASDSDTKDSPFVKSIEQAGIAGLPSVMNAVITISVISVANSATYGSSRTIQALASRKMAPKWMAYIDKKGRPVWSIVLQIIFGFLAYLNEAASGDTIFDWLLALSAVSDFFIWGSICFAHIQFRKAWRHNGHSVKDLVYSAPFGEIGSWIGFGLNVLCLIAEFYVAVYPKSANAFFQAYLAVPIIIVFFIFWIVYTKFNKDPTLERGAWLIPVKDMDIYSGMRDGVLDVDLPPKVEYPTWGAYFKAAPMRIFRSII</sequence>
<feature type="transmembrane region" description="Helical" evidence="8">
    <location>
        <begin position="478"/>
        <end position="499"/>
    </location>
</feature>
<dbReference type="EMBL" id="JAQJAN010000006">
    <property type="protein sequence ID" value="KAJ5727178.1"/>
    <property type="molecule type" value="Genomic_DNA"/>
</dbReference>
<evidence type="ECO:0000256" key="4">
    <source>
        <dbReference type="ARBA" id="ARBA00022970"/>
    </source>
</evidence>
<dbReference type="Proteomes" id="UP001215712">
    <property type="component" value="Unassembled WGS sequence"/>
</dbReference>
<keyword evidence="3 8" id="KW-0812">Transmembrane</keyword>
<dbReference type="PIRSF" id="PIRSF006060">
    <property type="entry name" value="AA_transporter"/>
    <property type="match status" value="1"/>
</dbReference>
<keyword evidence="2" id="KW-0813">Transport</keyword>
<feature type="transmembrane region" description="Helical" evidence="8">
    <location>
        <begin position="446"/>
        <end position="472"/>
    </location>
</feature>
<dbReference type="PROSITE" id="PS00218">
    <property type="entry name" value="AMINO_ACID_PERMEASE_1"/>
    <property type="match status" value="1"/>
</dbReference>
<evidence type="ECO:0000313" key="10">
    <source>
        <dbReference type="EMBL" id="KAJ5727178.1"/>
    </source>
</evidence>
<feature type="region of interest" description="Disordered" evidence="7">
    <location>
        <begin position="1"/>
        <end position="43"/>
    </location>
</feature>
<dbReference type="GO" id="GO:0015171">
    <property type="term" value="F:amino acid transmembrane transporter activity"/>
    <property type="evidence" value="ECO:0007669"/>
    <property type="project" value="TreeGrafter"/>
</dbReference>
<dbReference type="InterPro" id="IPR050524">
    <property type="entry name" value="APC_YAT"/>
</dbReference>
<dbReference type="PANTHER" id="PTHR43341">
    <property type="entry name" value="AMINO ACID PERMEASE"/>
    <property type="match status" value="1"/>
</dbReference>
<keyword evidence="4" id="KW-0029">Amino-acid transport</keyword>
<proteinExistence type="predicted"/>
<dbReference type="AlphaFoldDB" id="A0AAD6HM37"/>
<evidence type="ECO:0000256" key="8">
    <source>
        <dbReference type="SAM" id="Phobius"/>
    </source>
</evidence>
<protein>
    <submittedName>
        <fullName evidence="10">Amino acid transporter</fullName>
    </submittedName>
</protein>
<evidence type="ECO:0000259" key="9">
    <source>
        <dbReference type="Pfam" id="PF00324"/>
    </source>
</evidence>
<feature type="transmembrane region" description="Helical" evidence="8">
    <location>
        <begin position="83"/>
        <end position="103"/>
    </location>
</feature>
<feature type="domain" description="Amino acid permease/ SLC12A" evidence="9">
    <location>
        <begin position="54"/>
        <end position="505"/>
    </location>
</feature>
<gene>
    <name evidence="10" type="ORF">N7493_004998</name>
</gene>
<dbReference type="FunFam" id="1.20.1740.10:FF:000017">
    <property type="entry name" value="Amino acid permease"/>
    <property type="match status" value="1"/>
</dbReference>
<evidence type="ECO:0000256" key="6">
    <source>
        <dbReference type="ARBA" id="ARBA00023136"/>
    </source>
</evidence>
<reference evidence="10" key="2">
    <citation type="submission" date="2023-01" db="EMBL/GenBank/DDBJ databases">
        <authorList>
            <person name="Petersen C."/>
        </authorList>
    </citation>
    <scope>NUCLEOTIDE SEQUENCE</scope>
    <source>
        <strain evidence="10">IBT 17514</strain>
    </source>
</reference>
<comment type="subcellular location">
    <subcellularLocation>
        <location evidence="1">Membrane</location>
        <topology evidence="1">Multi-pass membrane protein</topology>
    </subcellularLocation>
</comment>
<evidence type="ECO:0000313" key="11">
    <source>
        <dbReference type="Proteomes" id="UP001215712"/>
    </source>
</evidence>
<keyword evidence="6 8" id="KW-0472">Membrane</keyword>
<feature type="transmembrane region" description="Helical" evidence="8">
    <location>
        <begin position="404"/>
        <end position="425"/>
    </location>
</feature>
<dbReference type="PANTHER" id="PTHR43341:SF1">
    <property type="entry name" value="GENERAL AMINO-ACID PERMEASE GAP1"/>
    <property type="match status" value="1"/>
</dbReference>
<dbReference type="Gene3D" id="1.20.1740.10">
    <property type="entry name" value="Amino acid/polyamine transporter I"/>
    <property type="match status" value="1"/>
</dbReference>